<reference evidence="6 7" key="1">
    <citation type="submission" date="2018-04" db="EMBL/GenBank/DDBJ databases">
        <title>Novel Campyloabacter and Helicobacter Species and Strains.</title>
        <authorList>
            <person name="Mannion A.J."/>
            <person name="Shen Z."/>
            <person name="Fox J.G."/>
        </authorList>
    </citation>
    <scope>NUCLEOTIDE SEQUENCE [LARGE SCALE GENOMIC DNA]</scope>
    <source>
        <strain evidence="6 7">MIT 97-5075</strain>
    </source>
</reference>
<evidence type="ECO:0000256" key="2">
    <source>
        <dbReference type="HAMAP-Rule" id="MF_02087"/>
    </source>
</evidence>
<dbReference type="EMBL" id="NXLW01000013">
    <property type="protein sequence ID" value="RDU71282.1"/>
    <property type="molecule type" value="Genomic_DNA"/>
</dbReference>
<gene>
    <name evidence="6" type="ORF">CQA66_06820</name>
</gene>
<dbReference type="FunFam" id="3.20.20.10:FF:000018">
    <property type="entry name" value="Pyridoxal phosphate homeostasis protein"/>
    <property type="match status" value="1"/>
</dbReference>
<dbReference type="PIRSF" id="PIRSF004848">
    <property type="entry name" value="YBL036c_PLPDEIII"/>
    <property type="match status" value="1"/>
</dbReference>
<evidence type="ECO:0000313" key="6">
    <source>
        <dbReference type="EMBL" id="RDU71282.1"/>
    </source>
</evidence>
<comment type="caution">
    <text evidence="6">The sequence shown here is derived from an EMBL/GenBank/DDBJ whole genome shotgun (WGS) entry which is preliminary data.</text>
</comment>
<dbReference type="CDD" id="cd00635">
    <property type="entry name" value="PLPDE_III_YBL036c_like"/>
    <property type="match status" value="1"/>
</dbReference>
<dbReference type="Proteomes" id="UP000256424">
    <property type="component" value="Unassembled WGS sequence"/>
</dbReference>
<evidence type="ECO:0000256" key="4">
    <source>
        <dbReference type="RuleBase" id="RU004514"/>
    </source>
</evidence>
<comment type="function">
    <text evidence="2">Pyridoxal 5'-phosphate (PLP)-binding protein, which is involved in PLP homeostasis.</text>
</comment>
<dbReference type="HAMAP" id="MF_02087">
    <property type="entry name" value="PLP_homeostasis"/>
    <property type="match status" value="1"/>
</dbReference>
<keyword evidence="1 2" id="KW-0663">Pyridoxal phosphate</keyword>
<keyword evidence="7" id="KW-1185">Reference proteome</keyword>
<dbReference type="GO" id="GO:0030170">
    <property type="term" value="F:pyridoxal phosphate binding"/>
    <property type="evidence" value="ECO:0007669"/>
    <property type="project" value="UniProtKB-UniRule"/>
</dbReference>
<proteinExistence type="inferred from homology"/>
<dbReference type="InterPro" id="IPR011078">
    <property type="entry name" value="PyrdxlP_homeostasis"/>
</dbReference>
<dbReference type="PROSITE" id="PS01211">
    <property type="entry name" value="UPF0001"/>
    <property type="match status" value="1"/>
</dbReference>
<dbReference type="NCBIfam" id="TIGR00044">
    <property type="entry name" value="YggS family pyridoxal phosphate-dependent enzyme"/>
    <property type="match status" value="1"/>
</dbReference>
<dbReference type="AlphaFoldDB" id="A0A3D8J182"/>
<dbReference type="InterPro" id="IPR029066">
    <property type="entry name" value="PLP-binding_barrel"/>
</dbReference>
<dbReference type="SUPFAM" id="SSF51419">
    <property type="entry name" value="PLP-binding barrel"/>
    <property type="match status" value="1"/>
</dbReference>
<dbReference type="OrthoDB" id="9804072at2"/>
<accession>A0A3D8J182</accession>
<feature type="modified residue" description="N6-(pyridoxal phosphate)lysine" evidence="2 3">
    <location>
        <position position="16"/>
    </location>
</feature>
<feature type="domain" description="Alanine racemase N-terminal" evidence="5">
    <location>
        <begin position="25"/>
        <end position="224"/>
    </location>
</feature>
<dbReference type="Pfam" id="PF01168">
    <property type="entry name" value="Ala_racemase_N"/>
    <property type="match status" value="1"/>
</dbReference>
<dbReference type="PANTHER" id="PTHR10146:SF14">
    <property type="entry name" value="PYRIDOXAL PHOSPHATE HOMEOSTASIS PROTEIN"/>
    <property type="match status" value="1"/>
</dbReference>
<evidence type="ECO:0000259" key="5">
    <source>
        <dbReference type="Pfam" id="PF01168"/>
    </source>
</evidence>
<dbReference type="PANTHER" id="PTHR10146">
    <property type="entry name" value="PROLINE SYNTHETASE CO-TRANSCRIBED BACTERIAL HOMOLOG PROTEIN"/>
    <property type="match status" value="1"/>
</dbReference>
<comment type="cofactor">
    <cofactor evidence="3">
        <name>pyridoxal 5'-phosphate</name>
        <dbReference type="ChEBI" id="CHEBI:597326"/>
    </cofactor>
</comment>
<dbReference type="InterPro" id="IPR001608">
    <property type="entry name" value="Ala_racemase_N"/>
</dbReference>
<name>A0A3D8J182_9HELI</name>
<comment type="similarity">
    <text evidence="2 4">Belongs to the pyridoxal phosphate-binding protein YggS/PROSC family.</text>
</comment>
<sequence>MRYGIQEKITLIAVSKYSTQQDIQEAYQAGVKDFGENKVQDLVKKKTALDSILNIAQKPIIQNHQESKIAWHFIGRLQINKINMLINTQPTMLHSLHSIELANILQKKLEKHKAILQALLQINSANETSKQGFSPEQTIESYLQIQQQCPNIKLCGLMCIGAHTQDRLEINLIAKSFHITRNLFDRLQQHGAKVLSMGMSNDYKIAIAEGSNCLRIGSQIFKASD</sequence>
<dbReference type="RefSeq" id="WP_104762252.1">
    <property type="nucleotide sequence ID" value="NZ_FZPM01000002.1"/>
</dbReference>
<evidence type="ECO:0000313" key="7">
    <source>
        <dbReference type="Proteomes" id="UP000256424"/>
    </source>
</evidence>
<organism evidence="6 7">
    <name type="scientific">Helicobacter aurati</name>
    <dbReference type="NCBI Taxonomy" id="137778"/>
    <lineage>
        <taxon>Bacteria</taxon>
        <taxon>Pseudomonadati</taxon>
        <taxon>Campylobacterota</taxon>
        <taxon>Epsilonproteobacteria</taxon>
        <taxon>Campylobacterales</taxon>
        <taxon>Helicobacteraceae</taxon>
        <taxon>Helicobacter</taxon>
    </lineage>
</organism>
<evidence type="ECO:0000256" key="3">
    <source>
        <dbReference type="PIRSR" id="PIRSR004848-1"/>
    </source>
</evidence>
<evidence type="ECO:0000256" key="1">
    <source>
        <dbReference type="ARBA" id="ARBA00022898"/>
    </source>
</evidence>
<protein>
    <recommendedName>
        <fullName evidence="2">Pyridoxal phosphate homeostasis protein</fullName>
        <shortName evidence="2">PLP homeostasis protein</shortName>
    </recommendedName>
</protein>
<dbReference type="Gene3D" id="3.20.20.10">
    <property type="entry name" value="Alanine racemase"/>
    <property type="match status" value="1"/>
</dbReference>